<evidence type="ECO:0000313" key="2">
    <source>
        <dbReference type="EMBL" id="KAK4208646.1"/>
    </source>
</evidence>
<reference evidence="2" key="1">
    <citation type="journal article" date="2023" name="Mol. Phylogenet. Evol.">
        <title>Genome-scale phylogeny and comparative genomics of the fungal order Sordariales.</title>
        <authorList>
            <person name="Hensen N."/>
            <person name="Bonometti L."/>
            <person name="Westerberg I."/>
            <person name="Brannstrom I.O."/>
            <person name="Guillou S."/>
            <person name="Cros-Aarteil S."/>
            <person name="Calhoun S."/>
            <person name="Haridas S."/>
            <person name="Kuo A."/>
            <person name="Mondo S."/>
            <person name="Pangilinan J."/>
            <person name="Riley R."/>
            <person name="LaButti K."/>
            <person name="Andreopoulos B."/>
            <person name="Lipzen A."/>
            <person name="Chen C."/>
            <person name="Yan M."/>
            <person name="Daum C."/>
            <person name="Ng V."/>
            <person name="Clum A."/>
            <person name="Steindorff A."/>
            <person name="Ohm R.A."/>
            <person name="Martin F."/>
            <person name="Silar P."/>
            <person name="Natvig D.O."/>
            <person name="Lalanne C."/>
            <person name="Gautier V."/>
            <person name="Ament-Velasquez S.L."/>
            <person name="Kruys A."/>
            <person name="Hutchinson M.I."/>
            <person name="Powell A.J."/>
            <person name="Barry K."/>
            <person name="Miller A.N."/>
            <person name="Grigoriev I.V."/>
            <person name="Debuchy R."/>
            <person name="Gladieux P."/>
            <person name="Hiltunen Thoren M."/>
            <person name="Johannesson H."/>
        </authorList>
    </citation>
    <scope>NUCLEOTIDE SEQUENCE</scope>
    <source>
        <strain evidence="2">PSN293</strain>
    </source>
</reference>
<sequence>MSDPASLDPHIRHRRRPQTNESIRSQGSSRLRRRLHTWGSTRSSASQGSQGSQRTNITSSASGGLVQNYYPCYGLDWETLKEYLMEVWPDLDFEEPLSTDNDQFVFETPSPGLTEMDRVKIAGLRRKVLARRPSVSPERPSRQAA</sequence>
<gene>
    <name evidence="2" type="ORF">QBC37DRAFT_431677</name>
</gene>
<proteinExistence type="predicted"/>
<feature type="compositionally biased region" description="Low complexity" evidence="1">
    <location>
        <begin position="39"/>
        <end position="55"/>
    </location>
</feature>
<feature type="region of interest" description="Disordered" evidence="1">
    <location>
        <begin position="1"/>
        <end position="67"/>
    </location>
</feature>
<comment type="caution">
    <text evidence="2">The sequence shown here is derived from an EMBL/GenBank/DDBJ whole genome shotgun (WGS) entry which is preliminary data.</text>
</comment>
<dbReference type="AlphaFoldDB" id="A0AAN6XXZ9"/>
<dbReference type="Proteomes" id="UP001301769">
    <property type="component" value="Unassembled WGS sequence"/>
</dbReference>
<evidence type="ECO:0000256" key="1">
    <source>
        <dbReference type="SAM" id="MobiDB-lite"/>
    </source>
</evidence>
<protein>
    <submittedName>
        <fullName evidence="2">Uncharacterized protein</fullName>
    </submittedName>
</protein>
<dbReference type="EMBL" id="MU858235">
    <property type="protein sequence ID" value="KAK4208646.1"/>
    <property type="molecule type" value="Genomic_DNA"/>
</dbReference>
<evidence type="ECO:0000313" key="3">
    <source>
        <dbReference type="Proteomes" id="UP001301769"/>
    </source>
</evidence>
<reference evidence="2" key="2">
    <citation type="submission" date="2023-05" db="EMBL/GenBank/DDBJ databases">
        <authorList>
            <consortium name="Lawrence Berkeley National Laboratory"/>
            <person name="Steindorff A."/>
            <person name="Hensen N."/>
            <person name="Bonometti L."/>
            <person name="Westerberg I."/>
            <person name="Brannstrom I.O."/>
            <person name="Guillou S."/>
            <person name="Cros-Aarteil S."/>
            <person name="Calhoun S."/>
            <person name="Haridas S."/>
            <person name="Kuo A."/>
            <person name="Mondo S."/>
            <person name="Pangilinan J."/>
            <person name="Riley R."/>
            <person name="Labutti K."/>
            <person name="Andreopoulos B."/>
            <person name="Lipzen A."/>
            <person name="Chen C."/>
            <person name="Yanf M."/>
            <person name="Daum C."/>
            <person name="Ng V."/>
            <person name="Clum A."/>
            <person name="Ohm R."/>
            <person name="Martin F."/>
            <person name="Silar P."/>
            <person name="Natvig D."/>
            <person name="Lalanne C."/>
            <person name="Gautier V."/>
            <person name="Ament-Velasquez S.L."/>
            <person name="Kruys A."/>
            <person name="Hutchinson M.I."/>
            <person name="Powell A.J."/>
            <person name="Barry K."/>
            <person name="Miller A.N."/>
            <person name="Grigoriev I.V."/>
            <person name="Debuchy R."/>
            <person name="Gladieux P."/>
            <person name="Thoren M.H."/>
            <person name="Johannesson H."/>
        </authorList>
    </citation>
    <scope>NUCLEOTIDE SEQUENCE</scope>
    <source>
        <strain evidence="2">PSN293</strain>
    </source>
</reference>
<organism evidence="2 3">
    <name type="scientific">Rhypophila decipiens</name>
    <dbReference type="NCBI Taxonomy" id="261697"/>
    <lineage>
        <taxon>Eukaryota</taxon>
        <taxon>Fungi</taxon>
        <taxon>Dikarya</taxon>
        <taxon>Ascomycota</taxon>
        <taxon>Pezizomycotina</taxon>
        <taxon>Sordariomycetes</taxon>
        <taxon>Sordariomycetidae</taxon>
        <taxon>Sordariales</taxon>
        <taxon>Naviculisporaceae</taxon>
        <taxon>Rhypophila</taxon>
    </lineage>
</organism>
<accession>A0AAN6XXZ9</accession>
<name>A0AAN6XXZ9_9PEZI</name>
<keyword evidence="3" id="KW-1185">Reference proteome</keyword>